<protein>
    <submittedName>
        <fullName evidence="2">HNH endonuclease</fullName>
    </submittedName>
</protein>
<dbReference type="EMBL" id="FZNV01000002">
    <property type="protein sequence ID" value="SNR45661.1"/>
    <property type="molecule type" value="Genomic_DNA"/>
</dbReference>
<organism evidence="2 3">
    <name type="scientific">Maribacter sedimenticola</name>
    <dbReference type="NCBI Taxonomy" id="228956"/>
    <lineage>
        <taxon>Bacteria</taxon>
        <taxon>Pseudomonadati</taxon>
        <taxon>Bacteroidota</taxon>
        <taxon>Flavobacteriia</taxon>
        <taxon>Flavobacteriales</taxon>
        <taxon>Flavobacteriaceae</taxon>
        <taxon>Maribacter</taxon>
    </lineage>
</organism>
<dbReference type="Pfam" id="PF01844">
    <property type="entry name" value="HNH"/>
    <property type="match status" value="1"/>
</dbReference>
<feature type="domain" description="HNH" evidence="1">
    <location>
        <begin position="208"/>
        <end position="247"/>
    </location>
</feature>
<dbReference type="Proteomes" id="UP000198337">
    <property type="component" value="Unassembled WGS sequence"/>
</dbReference>
<keyword evidence="2" id="KW-0540">Nuclease</keyword>
<evidence type="ECO:0000313" key="3">
    <source>
        <dbReference type="Proteomes" id="UP000198337"/>
    </source>
</evidence>
<gene>
    <name evidence="2" type="ORF">SAMN04488009_1876</name>
</gene>
<dbReference type="InterPro" id="IPR003615">
    <property type="entry name" value="HNH_nuc"/>
</dbReference>
<evidence type="ECO:0000259" key="1">
    <source>
        <dbReference type="Pfam" id="PF01844"/>
    </source>
</evidence>
<comment type="caution">
    <text evidence="2">The sequence shown here is derived from an EMBL/GenBank/DDBJ whole genome shotgun (WGS) entry which is preliminary data.</text>
</comment>
<evidence type="ECO:0000313" key="2">
    <source>
        <dbReference type="EMBL" id="SNR45661.1"/>
    </source>
</evidence>
<name>A0ABY1SGR1_9FLAO</name>
<dbReference type="InterPro" id="IPR002711">
    <property type="entry name" value="HNH"/>
</dbReference>
<dbReference type="GO" id="GO:0004519">
    <property type="term" value="F:endonuclease activity"/>
    <property type="evidence" value="ECO:0007669"/>
    <property type="project" value="UniProtKB-KW"/>
</dbReference>
<sequence length="287" mass="33275">MDFKDFHKDFFSSRNGAYSRVTERENYDSQITLTDSEAGMVVEYFGNENIQVGNVGSNPDLASKEFLLYPNFDSISLNLVYPKPDKPELRLYLSSRSGFKPKGGDIWFIYINLDNRIVIGSIDEPAWRTLGQIDFEDLEYQEIIENTIPEASAIDIDPKGKIITQTLSGRTRFYRDPRLAIMRFDITSYTCEIDKSHETFIAQRTRKPYVEAHHFIPIKFQTSFDYPLDNLDNIVSLCPNCHRGIHHAVTDHKLELIETIYSIRPRLIKSYSLDDIAQYYNSLKIDD</sequence>
<accession>A0ABY1SGR1</accession>
<keyword evidence="2" id="KW-0378">Hydrolase</keyword>
<proteinExistence type="predicted"/>
<keyword evidence="2" id="KW-0255">Endonuclease</keyword>
<keyword evidence="3" id="KW-1185">Reference proteome</keyword>
<dbReference type="RefSeq" id="WP_089260313.1">
    <property type="nucleotide sequence ID" value="NZ_FZNV01000002.1"/>
</dbReference>
<dbReference type="CDD" id="cd00085">
    <property type="entry name" value="HNHc"/>
    <property type="match status" value="1"/>
</dbReference>
<reference evidence="2 3" key="1">
    <citation type="submission" date="2017-06" db="EMBL/GenBank/DDBJ databases">
        <authorList>
            <person name="Varghese N."/>
            <person name="Submissions S."/>
        </authorList>
    </citation>
    <scope>NUCLEOTIDE SEQUENCE [LARGE SCALE GENOMIC DNA]</scope>
    <source>
        <strain evidence="2 3">DSM 19840</strain>
    </source>
</reference>